<organism evidence="2">
    <name type="scientific">Rhizophora mucronata</name>
    <name type="common">Asiatic mangrove</name>
    <dbReference type="NCBI Taxonomy" id="61149"/>
    <lineage>
        <taxon>Eukaryota</taxon>
        <taxon>Viridiplantae</taxon>
        <taxon>Streptophyta</taxon>
        <taxon>Embryophyta</taxon>
        <taxon>Tracheophyta</taxon>
        <taxon>Spermatophyta</taxon>
        <taxon>Magnoliopsida</taxon>
        <taxon>eudicotyledons</taxon>
        <taxon>Gunneridae</taxon>
        <taxon>Pentapetalae</taxon>
        <taxon>rosids</taxon>
        <taxon>fabids</taxon>
        <taxon>Malpighiales</taxon>
        <taxon>Rhizophoraceae</taxon>
        <taxon>Rhizophora</taxon>
    </lineage>
</organism>
<dbReference type="AlphaFoldDB" id="A0A2P2JKY1"/>
<evidence type="ECO:0000256" key="1">
    <source>
        <dbReference type="SAM" id="Phobius"/>
    </source>
</evidence>
<keyword evidence="1" id="KW-0812">Transmembrane</keyword>
<evidence type="ECO:0000313" key="2">
    <source>
        <dbReference type="EMBL" id="MBW94131.1"/>
    </source>
</evidence>
<keyword evidence="1" id="KW-1133">Transmembrane helix</keyword>
<keyword evidence="1" id="KW-0472">Membrane</keyword>
<sequence length="39" mass="4343">MLLTLSTLLPIFLLLLLVVVFLFLLFLLLPGTPFISLSP</sequence>
<feature type="transmembrane region" description="Helical" evidence="1">
    <location>
        <begin position="7"/>
        <end position="29"/>
    </location>
</feature>
<reference evidence="2" key="1">
    <citation type="submission" date="2018-02" db="EMBL/GenBank/DDBJ databases">
        <title>Rhizophora mucronata_Transcriptome.</title>
        <authorList>
            <person name="Meera S.P."/>
            <person name="Sreeshan A."/>
            <person name="Augustine A."/>
        </authorList>
    </citation>
    <scope>NUCLEOTIDE SEQUENCE</scope>
    <source>
        <tissue evidence="2">Leaf</tissue>
    </source>
</reference>
<name>A0A2P2JKY1_RHIMU</name>
<protein>
    <submittedName>
        <fullName evidence="2">Uncharacterized protein</fullName>
    </submittedName>
</protein>
<dbReference type="EMBL" id="GGEC01013648">
    <property type="protein sequence ID" value="MBW94131.1"/>
    <property type="molecule type" value="Transcribed_RNA"/>
</dbReference>
<proteinExistence type="predicted"/>
<accession>A0A2P2JKY1</accession>